<reference evidence="1" key="1">
    <citation type="journal article" date="2020" name="mSystems">
        <title>Genome- and Community-Level Interaction Insights into Carbon Utilization and Element Cycling Functions of Hydrothermarchaeota in Hydrothermal Sediment.</title>
        <authorList>
            <person name="Zhou Z."/>
            <person name="Liu Y."/>
            <person name="Xu W."/>
            <person name="Pan J."/>
            <person name="Luo Z.H."/>
            <person name="Li M."/>
        </authorList>
    </citation>
    <scope>NUCLEOTIDE SEQUENCE [LARGE SCALE GENOMIC DNA]</scope>
    <source>
        <strain evidence="1">SpSt-774</strain>
    </source>
</reference>
<dbReference type="AlphaFoldDB" id="A0A7C4X8T6"/>
<accession>A0A7C4X8T6</accession>
<organism evidence="1">
    <name type="scientific">candidate division WOR-3 bacterium</name>
    <dbReference type="NCBI Taxonomy" id="2052148"/>
    <lineage>
        <taxon>Bacteria</taxon>
        <taxon>Bacteria division WOR-3</taxon>
    </lineage>
</organism>
<comment type="caution">
    <text evidence="1">The sequence shown here is derived from an EMBL/GenBank/DDBJ whole genome shotgun (WGS) entry which is preliminary data.</text>
</comment>
<evidence type="ECO:0000313" key="1">
    <source>
        <dbReference type="EMBL" id="HGV96833.1"/>
    </source>
</evidence>
<sequence>METLTIPAQYKNKKLKPLAPLPRDGEYEAIIVLIKTNKQKNYNMLLKLKPISLGEELKPLTRENFYGNYR</sequence>
<gene>
    <name evidence="1" type="ORF">ENV60_00850</name>
</gene>
<protein>
    <submittedName>
        <fullName evidence="1">Uncharacterized protein</fullName>
    </submittedName>
</protein>
<proteinExistence type="predicted"/>
<dbReference type="EMBL" id="DTGZ01000015">
    <property type="protein sequence ID" value="HGV96833.1"/>
    <property type="molecule type" value="Genomic_DNA"/>
</dbReference>
<name>A0A7C4X8T6_UNCW3</name>